<feature type="transmembrane region" description="Helical" evidence="8">
    <location>
        <begin position="146"/>
        <end position="168"/>
    </location>
</feature>
<dbReference type="KEGG" id="pms:KNP414_00863"/>
<feature type="transmembrane region" description="Helical" evidence="8">
    <location>
        <begin position="77"/>
        <end position="99"/>
    </location>
</feature>
<evidence type="ECO:0000256" key="2">
    <source>
        <dbReference type="ARBA" id="ARBA00022448"/>
    </source>
</evidence>
<keyword evidence="5" id="KW-0769">Symport</keyword>
<evidence type="ECO:0000313" key="10">
    <source>
        <dbReference type="Proteomes" id="UP000006620"/>
    </source>
</evidence>
<dbReference type="RefSeq" id="WP_013914617.1">
    <property type="nucleotide sequence ID" value="NC_015690.1"/>
</dbReference>
<dbReference type="InterPro" id="IPR036458">
    <property type="entry name" value="Na:dicarbo_symporter_sf"/>
</dbReference>
<evidence type="ECO:0000256" key="1">
    <source>
        <dbReference type="ARBA" id="ARBA00004651"/>
    </source>
</evidence>
<accession>F8F4R1</accession>
<gene>
    <name evidence="9" type="primary">gltT2</name>
    <name evidence="9" type="ordered locus">KNP414_00863</name>
</gene>
<dbReference type="InterPro" id="IPR001991">
    <property type="entry name" value="Na-dicarboxylate_symporter"/>
</dbReference>
<organism evidence="9 10">
    <name type="scientific">Paenibacillus mucilaginosus (strain KNP414)</name>
    <dbReference type="NCBI Taxonomy" id="1036673"/>
    <lineage>
        <taxon>Bacteria</taxon>
        <taxon>Bacillati</taxon>
        <taxon>Bacillota</taxon>
        <taxon>Bacilli</taxon>
        <taxon>Bacillales</taxon>
        <taxon>Paenibacillaceae</taxon>
        <taxon>Paenibacillus</taxon>
    </lineage>
</organism>
<evidence type="ECO:0000256" key="3">
    <source>
        <dbReference type="ARBA" id="ARBA00022475"/>
    </source>
</evidence>
<dbReference type="PATRIC" id="fig|1036673.3.peg.768"/>
<dbReference type="PANTHER" id="PTHR42865">
    <property type="entry name" value="PROTON/GLUTAMATE-ASPARTATE SYMPORTER"/>
    <property type="match status" value="1"/>
</dbReference>
<dbReference type="GO" id="GO:0005886">
    <property type="term" value="C:plasma membrane"/>
    <property type="evidence" value="ECO:0007669"/>
    <property type="project" value="UniProtKB-SubCell"/>
</dbReference>
<evidence type="ECO:0000313" key="9">
    <source>
        <dbReference type="EMBL" id="AEI39453.1"/>
    </source>
</evidence>
<dbReference type="Pfam" id="PF00375">
    <property type="entry name" value="SDF"/>
    <property type="match status" value="1"/>
</dbReference>
<keyword evidence="6 8" id="KW-1133">Transmembrane helix</keyword>
<keyword evidence="3" id="KW-1003">Cell membrane</keyword>
<dbReference type="PROSITE" id="PS00714">
    <property type="entry name" value="NA_DICARBOXYL_SYMP_2"/>
    <property type="match status" value="1"/>
</dbReference>
<evidence type="ECO:0000256" key="6">
    <source>
        <dbReference type="ARBA" id="ARBA00022989"/>
    </source>
</evidence>
<keyword evidence="4 8" id="KW-0812">Transmembrane</keyword>
<dbReference type="EMBL" id="CP002869">
    <property type="protein sequence ID" value="AEI39453.1"/>
    <property type="molecule type" value="Genomic_DNA"/>
</dbReference>
<dbReference type="GO" id="GO:0015293">
    <property type="term" value="F:symporter activity"/>
    <property type="evidence" value="ECO:0007669"/>
    <property type="project" value="UniProtKB-KW"/>
</dbReference>
<feature type="transmembrane region" description="Helical" evidence="8">
    <location>
        <begin position="45"/>
        <end position="65"/>
    </location>
</feature>
<comment type="subcellular location">
    <subcellularLocation>
        <location evidence="1">Cell membrane</location>
        <topology evidence="1">Multi-pass membrane protein</topology>
    </subcellularLocation>
</comment>
<evidence type="ECO:0000256" key="4">
    <source>
        <dbReference type="ARBA" id="ARBA00022692"/>
    </source>
</evidence>
<feature type="transmembrane region" description="Helical" evidence="8">
    <location>
        <begin position="308"/>
        <end position="337"/>
    </location>
</feature>
<keyword evidence="2" id="KW-0813">Transport</keyword>
<evidence type="ECO:0000256" key="7">
    <source>
        <dbReference type="ARBA" id="ARBA00023136"/>
    </source>
</evidence>
<dbReference type="PRINTS" id="PR00173">
    <property type="entry name" value="EDTRNSPORT"/>
</dbReference>
<dbReference type="FunFam" id="1.10.3860.10:FF:000001">
    <property type="entry name" value="C4-dicarboxylate transport protein"/>
    <property type="match status" value="1"/>
</dbReference>
<dbReference type="HOGENOM" id="CLU_019375_7_0_9"/>
<reference evidence="9 10" key="2">
    <citation type="journal article" date="2013" name="Genome Announc.">
        <title>Genome Sequence of Growth-Improving Paenibacillus mucilaginosus Strain KNP414.</title>
        <authorList>
            <person name="Lu J.J."/>
            <person name="Wang J.F."/>
            <person name="Hu X.F."/>
        </authorList>
    </citation>
    <scope>NUCLEOTIDE SEQUENCE [LARGE SCALE GENOMIC DNA]</scope>
    <source>
        <strain evidence="9 10">KNP414</strain>
    </source>
</reference>
<dbReference type="Proteomes" id="UP000006620">
    <property type="component" value="Chromosome"/>
</dbReference>
<dbReference type="PROSITE" id="PS00713">
    <property type="entry name" value="NA_DICARBOXYL_SYMP_1"/>
    <property type="match status" value="1"/>
</dbReference>
<keyword evidence="7 8" id="KW-0472">Membrane</keyword>
<evidence type="ECO:0000256" key="8">
    <source>
        <dbReference type="SAM" id="Phobius"/>
    </source>
</evidence>
<dbReference type="PANTHER" id="PTHR42865:SF7">
    <property type="entry name" value="PROTON_GLUTAMATE-ASPARTATE SYMPORTER"/>
    <property type="match status" value="1"/>
</dbReference>
<feature type="transmembrane region" description="Helical" evidence="8">
    <location>
        <begin position="227"/>
        <end position="254"/>
    </location>
</feature>
<name>F8F4R1_PAEMK</name>
<feature type="transmembrane region" description="Helical" evidence="8">
    <location>
        <begin position="7"/>
        <end position="25"/>
    </location>
</feature>
<dbReference type="GO" id="GO:0006835">
    <property type="term" value="P:dicarboxylic acid transport"/>
    <property type="evidence" value="ECO:0007669"/>
    <property type="project" value="TreeGrafter"/>
</dbReference>
<proteinExistence type="predicted"/>
<dbReference type="Gene3D" id="1.10.3860.10">
    <property type="entry name" value="Sodium:dicarboxylate symporter"/>
    <property type="match status" value="1"/>
</dbReference>
<evidence type="ECO:0000256" key="5">
    <source>
        <dbReference type="ARBA" id="ARBA00022847"/>
    </source>
</evidence>
<protein>
    <submittedName>
        <fullName evidence="9">GltT2</fullName>
    </submittedName>
</protein>
<dbReference type="InterPro" id="IPR018107">
    <property type="entry name" value="Na-dicarboxylate_symporter_CS"/>
</dbReference>
<sequence>MKKFGLAFQILVGLVLGIIVGAVFYGNPAIGAYLQPLGDIFLRLIKMIVVPIVISSLIVGVAGVGDIKKLGKLGGKTILYFEIVTTIAIIFGLLVANVVKPGAGLNMEQLTKSDISKYVDTTEKATNHSFTDTFVNIVPKNIFESFVAGDMLAIIFFSVIFGLGVAAIGEKGKPVIAFFQGVADAMFWVTNLIMRFAPIGVFGLIGITVSKFGVASLLPLGKLVISVYAAMFLFVFVILGAIAKLCGTSIMMFIRILKDELILAYSTASSESVLPKVIEKMEKFGVPKAITSFVVPTGYSFNLDGSTLYQALAALFIAQMYGIDLSISQQVTLMLVLMVTSKGIAGVPGVSFVVLLATLGSVGIPLEGLAFIAGIDRILDMARTVVNVLGNSLATVVMAKWEGHYDQKKGNQYLDSIKEAA</sequence>
<reference evidence="10" key="1">
    <citation type="submission" date="2011-06" db="EMBL/GenBank/DDBJ databases">
        <title>Complete genome sequence of Paenibacillus mucilaginosus KNP414.</title>
        <authorList>
            <person name="Wang J."/>
            <person name="Hu S."/>
            <person name="Hu X."/>
            <person name="Zhang B."/>
            <person name="Dong D."/>
            <person name="Zhang S."/>
            <person name="Zhao K."/>
            <person name="Wu D."/>
        </authorList>
    </citation>
    <scope>NUCLEOTIDE SEQUENCE [LARGE SCALE GENOMIC DNA]</scope>
    <source>
        <strain evidence="10">KNP414</strain>
    </source>
</reference>
<dbReference type="AlphaFoldDB" id="F8F4R1"/>
<feature type="transmembrane region" description="Helical" evidence="8">
    <location>
        <begin position="349"/>
        <end position="375"/>
    </location>
</feature>
<dbReference type="SUPFAM" id="SSF118215">
    <property type="entry name" value="Proton glutamate symport protein"/>
    <property type="match status" value="1"/>
</dbReference>